<keyword evidence="1" id="KW-0812">Transmembrane</keyword>
<keyword evidence="1" id="KW-1133">Transmembrane helix</keyword>
<dbReference type="EMBL" id="DROD01000364">
    <property type="protein sequence ID" value="HHJ52587.1"/>
    <property type="molecule type" value="Genomic_DNA"/>
</dbReference>
<reference evidence="2" key="1">
    <citation type="journal article" date="2020" name="mSystems">
        <title>Genome- and Community-Level Interaction Insights into Carbon Utilization and Element Cycling Functions of Hydrothermarchaeota in Hydrothermal Sediment.</title>
        <authorList>
            <person name="Zhou Z."/>
            <person name="Liu Y."/>
            <person name="Xu W."/>
            <person name="Pan J."/>
            <person name="Luo Z.H."/>
            <person name="Li M."/>
        </authorList>
    </citation>
    <scope>NUCLEOTIDE SEQUENCE [LARGE SCALE GENOMIC DNA]</scope>
    <source>
        <strain evidence="2">HyVt-527</strain>
    </source>
</reference>
<feature type="non-terminal residue" evidence="2">
    <location>
        <position position="96"/>
    </location>
</feature>
<evidence type="ECO:0000256" key="1">
    <source>
        <dbReference type="SAM" id="Phobius"/>
    </source>
</evidence>
<feature type="transmembrane region" description="Helical" evidence="1">
    <location>
        <begin position="37"/>
        <end position="56"/>
    </location>
</feature>
<gene>
    <name evidence="2" type="ORF">ENJ89_05290</name>
</gene>
<comment type="caution">
    <text evidence="2">The sequence shown here is derived from an EMBL/GenBank/DDBJ whole genome shotgun (WGS) entry which is preliminary data.</text>
</comment>
<sequence length="96" mass="11035">MTVHDPFDQIRFEHVRSLRIFAHSKPATSTRAGFSDAIIPCRLFSLFAFLLILGMVSHLQAQQNKYYFYHPENDFGSELVQTPLVTFLNGGFDVLR</sequence>
<protein>
    <submittedName>
        <fullName evidence="2">Uncharacterized protein</fullName>
    </submittedName>
</protein>
<dbReference type="AlphaFoldDB" id="A0A7V5UEM4"/>
<name>A0A7V5UEM4_CALAY</name>
<organism evidence="2">
    <name type="scientific">Caldithrix abyssi</name>
    <dbReference type="NCBI Taxonomy" id="187145"/>
    <lineage>
        <taxon>Bacteria</taxon>
        <taxon>Pseudomonadati</taxon>
        <taxon>Calditrichota</taxon>
        <taxon>Calditrichia</taxon>
        <taxon>Calditrichales</taxon>
        <taxon>Calditrichaceae</taxon>
        <taxon>Caldithrix</taxon>
    </lineage>
</organism>
<proteinExistence type="predicted"/>
<accession>A0A7V5UEM4</accession>
<keyword evidence="1" id="KW-0472">Membrane</keyword>
<dbReference type="Proteomes" id="UP000886124">
    <property type="component" value="Unassembled WGS sequence"/>
</dbReference>
<evidence type="ECO:0000313" key="2">
    <source>
        <dbReference type="EMBL" id="HHJ52587.1"/>
    </source>
</evidence>